<comment type="caution">
    <text evidence="6">The sequence shown here is derived from an EMBL/GenBank/DDBJ whole genome shotgun (WGS) entry which is preliminary data.</text>
</comment>
<proteinExistence type="predicted"/>
<dbReference type="AlphaFoldDB" id="A0A267FFH1"/>
<evidence type="ECO:0000256" key="1">
    <source>
        <dbReference type="ARBA" id="ARBA00022572"/>
    </source>
</evidence>
<evidence type="ECO:0000256" key="2">
    <source>
        <dbReference type="ARBA" id="ARBA00023157"/>
    </source>
</evidence>
<dbReference type="InterPro" id="IPR013806">
    <property type="entry name" value="Kringle-like"/>
</dbReference>
<organism evidence="6 7">
    <name type="scientific">Macrostomum lignano</name>
    <dbReference type="NCBI Taxonomy" id="282301"/>
    <lineage>
        <taxon>Eukaryota</taxon>
        <taxon>Metazoa</taxon>
        <taxon>Spiralia</taxon>
        <taxon>Lophotrochozoa</taxon>
        <taxon>Platyhelminthes</taxon>
        <taxon>Rhabditophora</taxon>
        <taxon>Macrostomorpha</taxon>
        <taxon>Macrostomida</taxon>
        <taxon>Macrostomidae</taxon>
        <taxon>Macrostomum</taxon>
    </lineage>
</organism>
<dbReference type="EMBL" id="NIVC01001081">
    <property type="protein sequence ID" value="PAA72541.1"/>
    <property type="molecule type" value="Genomic_DNA"/>
</dbReference>
<keyword evidence="4" id="KW-0732">Signal</keyword>
<dbReference type="STRING" id="282301.A0A267FFH1"/>
<evidence type="ECO:0000313" key="6">
    <source>
        <dbReference type="EMBL" id="PAA72541.1"/>
    </source>
</evidence>
<feature type="chain" id="PRO_5012085818" description="Kringle domain-containing protein" evidence="4">
    <location>
        <begin position="26"/>
        <end position="893"/>
    </location>
</feature>
<dbReference type="PROSITE" id="PS50070">
    <property type="entry name" value="KRINGLE_2"/>
    <property type="match status" value="1"/>
</dbReference>
<comment type="caution">
    <text evidence="3">Lacks conserved residue(s) required for the propagation of feature annotation.</text>
</comment>
<keyword evidence="1 3" id="KW-0420">Kringle</keyword>
<evidence type="ECO:0000256" key="3">
    <source>
        <dbReference type="PROSITE-ProRule" id="PRU00121"/>
    </source>
</evidence>
<dbReference type="PANTHER" id="PTHR24261:SF7">
    <property type="entry name" value="KRINGLE DOMAIN-CONTAINING PROTEIN"/>
    <property type="match status" value="1"/>
</dbReference>
<evidence type="ECO:0000259" key="5">
    <source>
        <dbReference type="PROSITE" id="PS50070"/>
    </source>
</evidence>
<evidence type="ECO:0000256" key="4">
    <source>
        <dbReference type="SAM" id="SignalP"/>
    </source>
</evidence>
<name>A0A267FFH1_9PLAT</name>
<dbReference type="Gene3D" id="2.40.20.10">
    <property type="entry name" value="Plasminogen Kringle 4"/>
    <property type="match status" value="1"/>
</dbReference>
<dbReference type="InterPro" id="IPR038178">
    <property type="entry name" value="Kringle_sf"/>
</dbReference>
<reference evidence="6 7" key="1">
    <citation type="submission" date="2017-06" db="EMBL/GenBank/DDBJ databases">
        <title>A platform for efficient transgenesis in Macrostomum lignano, a flatworm model organism for stem cell research.</title>
        <authorList>
            <person name="Berezikov E."/>
        </authorList>
    </citation>
    <scope>NUCLEOTIDE SEQUENCE [LARGE SCALE GENOMIC DNA]</scope>
    <source>
        <strain evidence="6">DV1</strain>
        <tissue evidence="6">Whole organism</tissue>
    </source>
</reference>
<dbReference type="PANTHER" id="PTHR24261">
    <property type="entry name" value="PLASMINOGEN-RELATED"/>
    <property type="match status" value="1"/>
</dbReference>
<dbReference type="InterPro" id="IPR050759">
    <property type="entry name" value="Serine_protease_kringle"/>
</dbReference>
<dbReference type="InterPro" id="IPR000001">
    <property type="entry name" value="Kringle"/>
</dbReference>
<evidence type="ECO:0000313" key="7">
    <source>
        <dbReference type="Proteomes" id="UP000215902"/>
    </source>
</evidence>
<keyword evidence="2" id="KW-1015">Disulfide bond</keyword>
<dbReference type="PRINTS" id="PR00018">
    <property type="entry name" value="KRINGLE"/>
</dbReference>
<feature type="signal peptide" evidence="4">
    <location>
        <begin position="1"/>
        <end position="25"/>
    </location>
</feature>
<feature type="domain" description="Kringle" evidence="5">
    <location>
        <begin position="169"/>
        <end position="265"/>
    </location>
</feature>
<sequence>MHLRLHSMTLLILLVAVCWPHQAFGAYRCLNKNATLYRSALYARPSKYELRLNDNECMASVVLGDWCHWEPVDTGHGVTTCQKGLNIRWRRRQCNCPPPKPLYSHKTWCMPPWNTSSVATLLNATLTRLEALKPAVWNDAKLWRLNRPFSRPGSLTNSLLACMRMDDSDCFFHTGAMYTGTVHHVRSGKPCLHWSSFQTELVSMGLTKSKLRLFLATNPRNYCRNPLSELEHTMFANSRLKPWCFVNKISYEMRMLWDYCEIKRCGSSHYHGIVVFDPNRFNHIRFRGMTKSTTHSPTNTINPDPSGDMNAEACFETCRFRCEKFALMNLRRHTPTRNLRTCQCFNESEIPDPAADFKGRYIDNLPVMFDHRVYLYYNIYFKYHQSDGPFRYLKWEPCLLFDTMFRCPLVNIDGAPELFTTVFEIALPKNCYEANRMIHWEQLDTMTIFGAMGNFRQVASINQVTSKVLMSSRNSHSWFLNTLCTHQTTAFTHCPPFEAESLLDPNSYFNNVVDEDFQWIIFDIGSHKHISLLKLFINRMDLSAMRFLEVFVRGAPLPHWLVETDFRSSNGEKGRRTEYFRRATMAEKMLWWRCEDLKFHHGVSYIYSECSPHQRTRWVMIRMKVNSDLLEMKYMMGFDWLKFPEISRILVTNLEVFETPLDMMNCLTMHHPPMGPENADYWEDLYSFDGSGQPQEPPVFTQTHPQFTLPLNTHDSVHPDERFLQEDWDVEACGDWEIMKDTTIVGVPSKLKLTISQEHPRGQSCYEWKEALGPIKDSSCKRAVYFRVDNDTGEVIHYPDFGRSYGLAVDMQNCQFVCAVSRECKAFEFSQNSFCRLHFISYSLNTMYAYESGTVYGRKSDTMTTSNPFTWNNPYHPYYRMLQDLLEETGFFR</sequence>
<dbReference type="Pfam" id="PF00051">
    <property type="entry name" value="Kringle"/>
    <property type="match status" value="1"/>
</dbReference>
<accession>A0A267FFH1</accession>
<keyword evidence="7" id="KW-1185">Reference proteome</keyword>
<gene>
    <name evidence="6" type="ORF">BOX15_Mlig008369g1</name>
</gene>
<protein>
    <recommendedName>
        <fullName evidence="5">Kringle domain-containing protein</fullName>
    </recommendedName>
</protein>
<dbReference type="Proteomes" id="UP000215902">
    <property type="component" value="Unassembled WGS sequence"/>
</dbReference>
<dbReference type="SUPFAM" id="SSF57440">
    <property type="entry name" value="Kringle-like"/>
    <property type="match status" value="1"/>
</dbReference>
<dbReference type="SMART" id="SM00130">
    <property type="entry name" value="KR"/>
    <property type="match status" value="1"/>
</dbReference>